<dbReference type="STRING" id="574376.BAMA_10595"/>
<comment type="similarity">
    <text evidence="2">Belongs to the threonine aldolase family.</text>
</comment>
<dbReference type="InterPro" id="IPR015421">
    <property type="entry name" value="PyrdxlP-dep_Trfase_major"/>
</dbReference>
<dbReference type="PIRSF" id="PIRSF017617">
    <property type="entry name" value="Thr_aldolase"/>
    <property type="match status" value="1"/>
</dbReference>
<dbReference type="InterPro" id="IPR015424">
    <property type="entry name" value="PyrdxlP-dep_Trfase"/>
</dbReference>
<comment type="caution">
    <text evidence="7">The sequence shown here is derived from an EMBL/GenBank/DDBJ whole genome shotgun (WGS) entry which is preliminary data.</text>
</comment>
<evidence type="ECO:0000256" key="1">
    <source>
        <dbReference type="ARBA" id="ARBA00001933"/>
    </source>
</evidence>
<keyword evidence="3" id="KW-0663">Pyridoxal phosphate</keyword>
<dbReference type="Gene3D" id="3.40.640.10">
    <property type="entry name" value="Type I PLP-dependent aspartate aminotransferase-like (Major domain)"/>
    <property type="match status" value="1"/>
</dbReference>
<dbReference type="Proteomes" id="UP000027822">
    <property type="component" value="Unassembled WGS sequence"/>
</dbReference>
<reference evidence="7 8" key="1">
    <citation type="submission" date="2014-06" db="EMBL/GenBank/DDBJ databases">
        <title>Draft genome sequence of Bacillus manliponensis JCM 15802 (MCCC 1A00708).</title>
        <authorList>
            <person name="Lai Q."/>
            <person name="Liu Y."/>
            <person name="Shao Z."/>
        </authorList>
    </citation>
    <scope>NUCLEOTIDE SEQUENCE [LARGE SCALE GENOMIC DNA]</scope>
    <source>
        <strain evidence="7 8">JCM 15802</strain>
    </source>
</reference>
<proteinExistence type="inferred from homology"/>
<feature type="modified residue" description="N6-(pyridoxal phosphate)lysine" evidence="5">
    <location>
        <position position="206"/>
    </location>
</feature>
<keyword evidence="8" id="KW-1185">Reference proteome</keyword>
<evidence type="ECO:0000256" key="3">
    <source>
        <dbReference type="ARBA" id="ARBA00022898"/>
    </source>
</evidence>
<dbReference type="FunFam" id="3.90.1150.10:FF:000041">
    <property type="entry name" value="Low-specificity L-threonine aldolase"/>
    <property type="match status" value="1"/>
</dbReference>
<dbReference type="FunFam" id="3.40.640.10:FF:000030">
    <property type="entry name" value="Low-specificity L-threonine aldolase"/>
    <property type="match status" value="1"/>
</dbReference>
<keyword evidence="4" id="KW-0456">Lyase</keyword>
<evidence type="ECO:0000313" key="7">
    <source>
        <dbReference type="EMBL" id="KEK17921.1"/>
    </source>
</evidence>
<dbReference type="GO" id="GO:0008732">
    <property type="term" value="F:L-allo-threonine aldolase activity"/>
    <property type="evidence" value="ECO:0007669"/>
    <property type="project" value="TreeGrafter"/>
</dbReference>
<dbReference type="NCBIfam" id="NF041359">
    <property type="entry name" value="GntG_guanitoxin"/>
    <property type="match status" value="1"/>
</dbReference>
<evidence type="ECO:0000313" key="8">
    <source>
        <dbReference type="Proteomes" id="UP000027822"/>
    </source>
</evidence>
<dbReference type="GO" id="GO:0006545">
    <property type="term" value="P:glycine biosynthetic process"/>
    <property type="evidence" value="ECO:0007669"/>
    <property type="project" value="TreeGrafter"/>
</dbReference>
<dbReference type="InterPro" id="IPR001597">
    <property type="entry name" value="ArAA_b-elim_lyase/Thr_aldolase"/>
</dbReference>
<dbReference type="Gene3D" id="3.90.1150.10">
    <property type="entry name" value="Aspartate Aminotransferase, domain 1"/>
    <property type="match status" value="1"/>
</dbReference>
<dbReference type="PANTHER" id="PTHR48097:SF9">
    <property type="entry name" value="L-THREONINE ALDOLASE"/>
    <property type="match status" value="1"/>
</dbReference>
<dbReference type="AlphaFoldDB" id="A0A073JUU9"/>
<dbReference type="GO" id="GO:0005829">
    <property type="term" value="C:cytosol"/>
    <property type="evidence" value="ECO:0007669"/>
    <property type="project" value="TreeGrafter"/>
</dbReference>
<evidence type="ECO:0000256" key="5">
    <source>
        <dbReference type="PIRSR" id="PIRSR017617-1"/>
    </source>
</evidence>
<dbReference type="InterPro" id="IPR023603">
    <property type="entry name" value="Low_specificity_L-TA-like"/>
</dbReference>
<protein>
    <submittedName>
        <fullName evidence="7">Threonine aldolase</fullName>
    </submittedName>
</protein>
<dbReference type="InterPro" id="IPR015422">
    <property type="entry name" value="PyrdxlP-dep_Trfase_small"/>
</dbReference>
<evidence type="ECO:0000259" key="6">
    <source>
        <dbReference type="Pfam" id="PF01212"/>
    </source>
</evidence>
<comment type="cofactor">
    <cofactor evidence="1">
        <name>pyridoxal 5'-phosphate</name>
        <dbReference type="ChEBI" id="CHEBI:597326"/>
    </cofactor>
</comment>
<dbReference type="PANTHER" id="PTHR48097">
    <property type="entry name" value="L-THREONINE ALDOLASE-RELATED"/>
    <property type="match status" value="1"/>
</dbReference>
<dbReference type="Pfam" id="PF01212">
    <property type="entry name" value="Beta_elim_lyase"/>
    <property type="match status" value="1"/>
</dbReference>
<sequence length="363" mass="41406">MERLIMLDLRSDTLTIPSDEMKEIMLHAHVGDDCYGEDESVNQIEAYCKRLFQMEDALFIPSGTMSNQLAIKSQVNEGNEVITDYNYHISFYESSSTVMLNRVVLNTIQTIDGILYPSIVEKLINAKPRGAFYAQPQLVSIENTINYHQGKIFPLEVIKELRDYTKQNNLSLHLDGARLFNAHVATGVPLSEYAQNVDTLTVCFAKGLGAPFGSMLMGRTDVIQEAKKYRKQFGGGLHQIGMYARGAQFALENNMDRIVEDHRLTKLLAKKLNLINKITIEEHEVQTNMIYIDLIRTGIDSQSFTNACREQGLLVFPWLPNVVRLVIHQHIREEDINMVVNIIESSIQERFWCKNFKVITSNL</sequence>
<evidence type="ECO:0000256" key="4">
    <source>
        <dbReference type="ARBA" id="ARBA00023239"/>
    </source>
</evidence>
<dbReference type="EMBL" id="JOTN01000020">
    <property type="protein sequence ID" value="KEK17921.1"/>
    <property type="molecule type" value="Genomic_DNA"/>
</dbReference>
<dbReference type="eggNOG" id="COG2008">
    <property type="taxonomic scope" value="Bacteria"/>
</dbReference>
<evidence type="ECO:0000256" key="2">
    <source>
        <dbReference type="ARBA" id="ARBA00006966"/>
    </source>
</evidence>
<feature type="domain" description="Aromatic amino acid beta-eliminating lyase/threonine aldolase" evidence="6">
    <location>
        <begin position="8"/>
        <end position="293"/>
    </location>
</feature>
<dbReference type="GO" id="GO:0006567">
    <property type="term" value="P:L-threonine catabolic process"/>
    <property type="evidence" value="ECO:0007669"/>
    <property type="project" value="TreeGrafter"/>
</dbReference>
<accession>A0A073JUU9</accession>
<dbReference type="SUPFAM" id="SSF53383">
    <property type="entry name" value="PLP-dependent transferases"/>
    <property type="match status" value="1"/>
</dbReference>
<organism evidence="7 8">
    <name type="scientific">Bacillus manliponensis</name>
    <dbReference type="NCBI Taxonomy" id="574376"/>
    <lineage>
        <taxon>Bacteria</taxon>
        <taxon>Bacillati</taxon>
        <taxon>Bacillota</taxon>
        <taxon>Bacilli</taxon>
        <taxon>Bacillales</taxon>
        <taxon>Bacillaceae</taxon>
        <taxon>Bacillus</taxon>
        <taxon>Bacillus cereus group</taxon>
    </lineage>
</organism>
<name>A0A073JUU9_9BACI</name>
<gene>
    <name evidence="7" type="ORF">BAMA_10595</name>
</gene>